<dbReference type="EMBL" id="JAHQIW010000416">
    <property type="protein sequence ID" value="KAJ1348014.1"/>
    <property type="molecule type" value="Genomic_DNA"/>
</dbReference>
<keyword evidence="1" id="KW-0472">Membrane</keyword>
<organism evidence="2 3">
    <name type="scientific">Parelaphostrongylus tenuis</name>
    <name type="common">Meningeal worm</name>
    <dbReference type="NCBI Taxonomy" id="148309"/>
    <lineage>
        <taxon>Eukaryota</taxon>
        <taxon>Metazoa</taxon>
        <taxon>Ecdysozoa</taxon>
        <taxon>Nematoda</taxon>
        <taxon>Chromadorea</taxon>
        <taxon>Rhabditida</taxon>
        <taxon>Rhabditina</taxon>
        <taxon>Rhabditomorpha</taxon>
        <taxon>Strongyloidea</taxon>
        <taxon>Metastrongylidae</taxon>
        <taxon>Parelaphostrongylus</taxon>
    </lineage>
</organism>
<evidence type="ECO:0000313" key="3">
    <source>
        <dbReference type="Proteomes" id="UP001196413"/>
    </source>
</evidence>
<keyword evidence="1" id="KW-0812">Transmembrane</keyword>
<keyword evidence="1" id="KW-1133">Transmembrane helix</keyword>
<dbReference type="Proteomes" id="UP001196413">
    <property type="component" value="Unassembled WGS sequence"/>
</dbReference>
<feature type="transmembrane region" description="Helical" evidence="1">
    <location>
        <begin position="27"/>
        <end position="45"/>
    </location>
</feature>
<evidence type="ECO:0000313" key="2">
    <source>
        <dbReference type="EMBL" id="KAJ1348014.1"/>
    </source>
</evidence>
<comment type="caution">
    <text evidence="2">The sequence shown here is derived from an EMBL/GenBank/DDBJ whole genome shotgun (WGS) entry which is preliminary data.</text>
</comment>
<proteinExistence type="predicted"/>
<gene>
    <name evidence="2" type="ORF">KIN20_003222</name>
</gene>
<reference evidence="2" key="1">
    <citation type="submission" date="2021-06" db="EMBL/GenBank/DDBJ databases">
        <title>Parelaphostrongylus tenuis whole genome reference sequence.</title>
        <authorList>
            <person name="Garwood T.J."/>
            <person name="Larsen P.A."/>
            <person name="Fountain-Jones N.M."/>
            <person name="Garbe J.R."/>
            <person name="Macchietto M.G."/>
            <person name="Kania S.A."/>
            <person name="Gerhold R.W."/>
            <person name="Richards J.E."/>
            <person name="Wolf T.M."/>
        </authorList>
    </citation>
    <scope>NUCLEOTIDE SEQUENCE</scope>
    <source>
        <strain evidence="2">MNPRO001-30</strain>
        <tissue evidence="2">Meninges</tissue>
    </source>
</reference>
<protein>
    <submittedName>
        <fullName evidence="2">Uncharacterized protein</fullName>
    </submittedName>
</protein>
<evidence type="ECO:0000256" key="1">
    <source>
        <dbReference type="SAM" id="Phobius"/>
    </source>
</evidence>
<dbReference type="AlphaFoldDB" id="A0AAD5MPM5"/>
<name>A0AAD5MPM5_PARTN</name>
<accession>A0AAD5MPM5</accession>
<sequence length="245" mass="26628">MKWWEPNLSDGTYGVGEFDMARVPIDSFMILVLVTITTALGCGVIPSGQASTRNFTVTGFTLPVNMVYSSDANIRVKASGIAASKEAVQTFVSRLLMQTVFDVLEQQARNALLPDAIIANILGQLTVQVRYEPLECKEAAVNHKPTDDIMGDMNKQPHCIIAGSTVTALCVVTTARDNMCNISTNMRIGAISANYTTISGTLTTTNMIMANWSKDMWQGVVNRAIRMLSSRPFGSHFFSAFATVA</sequence>
<keyword evidence="3" id="KW-1185">Reference proteome</keyword>